<evidence type="ECO:0000313" key="3">
    <source>
        <dbReference type="EMBL" id="WAR01410.1"/>
    </source>
</evidence>
<evidence type="ECO:0000313" key="4">
    <source>
        <dbReference type="Proteomes" id="UP001164746"/>
    </source>
</evidence>
<evidence type="ECO:0000259" key="2">
    <source>
        <dbReference type="Pfam" id="PF03407"/>
    </source>
</evidence>
<name>A0ABY7DVC9_MYAAR</name>
<evidence type="ECO:0000256" key="1">
    <source>
        <dbReference type="SAM" id="Phobius"/>
    </source>
</evidence>
<dbReference type="PANTHER" id="PTHR47032">
    <property type="entry name" value="UDP-D-XYLOSE:L-FUCOSE ALPHA-1,3-D-XYLOSYLTRANSFERASE-RELATED"/>
    <property type="match status" value="1"/>
</dbReference>
<dbReference type="Proteomes" id="UP001164746">
    <property type="component" value="Chromosome 4"/>
</dbReference>
<sequence length="315" mass="36719">MRVRQMIFVTVSVLAMCTLFMYLLREEEPTYTSKKLVQGIIDRSNQVGNNLTLARDKLDDMVVNENDIVSVAKRVSKHNGTVLVTMINDAYLSFTYSWLCNTKDMDIHKSVLIITTDESSKTKLTRDWPDVTVFSMDMTGSKGDQTYSHAGYVRIMVKRTEMLLAILMADLEIFVFEVDCLWLANPTPLLQQEKSYDILANPVEGVVKTYAGGFLYLFTTDKAKRLWKRVTEMMVSLGEKLDKMKEDTYISEADNDQQWEMVWEVTRRTEQITSPSHQQQLGNQKKIERAKEWKHWFIREDWSCDMDLVRKTVYH</sequence>
<keyword evidence="4" id="KW-1185">Reference proteome</keyword>
<feature type="domain" description="Nucleotide-diphospho-sugar transferase" evidence="2">
    <location>
        <begin position="107"/>
        <end position="237"/>
    </location>
</feature>
<feature type="transmembrane region" description="Helical" evidence="1">
    <location>
        <begin position="6"/>
        <end position="24"/>
    </location>
</feature>
<keyword evidence="1" id="KW-0812">Transmembrane</keyword>
<dbReference type="PANTHER" id="PTHR47032:SF1">
    <property type="entry name" value="UDP-D-XYLOSE:L-FUCOSE ALPHA-1,3-D-XYLOSYLTRANSFERASE-RELATED"/>
    <property type="match status" value="1"/>
</dbReference>
<dbReference type="EMBL" id="CP111015">
    <property type="protein sequence ID" value="WAR01410.1"/>
    <property type="molecule type" value="Genomic_DNA"/>
</dbReference>
<keyword evidence="1" id="KW-0472">Membrane</keyword>
<organism evidence="3 4">
    <name type="scientific">Mya arenaria</name>
    <name type="common">Soft-shell clam</name>
    <dbReference type="NCBI Taxonomy" id="6604"/>
    <lineage>
        <taxon>Eukaryota</taxon>
        <taxon>Metazoa</taxon>
        <taxon>Spiralia</taxon>
        <taxon>Lophotrochozoa</taxon>
        <taxon>Mollusca</taxon>
        <taxon>Bivalvia</taxon>
        <taxon>Autobranchia</taxon>
        <taxon>Heteroconchia</taxon>
        <taxon>Euheterodonta</taxon>
        <taxon>Imparidentia</taxon>
        <taxon>Neoheterodontei</taxon>
        <taxon>Myida</taxon>
        <taxon>Myoidea</taxon>
        <taxon>Myidae</taxon>
        <taxon>Mya</taxon>
    </lineage>
</organism>
<accession>A0ABY7DVC9</accession>
<dbReference type="InterPro" id="IPR005069">
    <property type="entry name" value="Nucl-diP-sugar_transferase"/>
</dbReference>
<proteinExistence type="predicted"/>
<keyword evidence="1" id="KW-1133">Transmembrane helix</keyword>
<gene>
    <name evidence="3" type="ORF">MAR_007968</name>
</gene>
<dbReference type="Pfam" id="PF03407">
    <property type="entry name" value="Nucleotid_trans"/>
    <property type="match status" value="1"/>
</dbReference>
<reference evidence="3" key="1">
    <citation type="submission" date="2022-11" db="EMBL/GenBank/DDBJ databases">
        <title>Centuries of genome instability and evolution in soft-shell clam transmissible cancer (bioRxiv).</title>
        <authorList>
            <person name="Hart S.F.M."/>
            <person name="Yonemitsu M.A."/>
            <person name="Giersch R.M."/>
            <person name="Beal B.F."/>
            <person name="Arriagada G."/>
            <person name="Davis B.W."/>
            <person name="Ostrander E.A."/>
            <person name="Goff S.P."/>
            <person name="Metzger M.J."/>
        </authorList>
    </citation>
    <scope>NUCLEOTIDE SEQUENCE</scope>
    <source>
        <strain evidence="3">MELC-2E11</strain>
        <tissue evidence="3">Siphon/mantle</tissue>
    </source>
</reference>
<dbReference type="InterPro" id="IPR052636">
    <property type="entry name" value="UDP-D-xylose:L-fucose_XylT"/>
</dbReference>
<protein>
    <submittedName>
        <fullName evidence="3">RGXT1-like protein</fullName>
    </submittedName>
</protein>